<sequence>MTASQTVTGQFGVMAEDATLKTQKLQSILLLQGPRERYALIHNQPIPSLRDEEVLVRTAVIGLNPIDWKSPDFNFGIPQFPFISGRELVGHVSQSHPRSRFQVGDRVIVISTDYRDPRKAAYQEFVAALSCNVVKLPAQVTSAQGAALGVAFVTSAIALGSCFGLNFGEVLDGPDLRSIVESISVDRIPRDVRDETLSSIAGHERALKGDWVAIWGGSATSAYLSIQLARLAGLKVAVVVDQARHGLWLSNDSHARPDLLIDNSDPNRAVSILQSTIGDKLYFGIDTTGRENATFLLRALQRSSGADQTPSPPATPPSHYERRAHLIGLTGLPKTENPLNVKMHSVPLKLFHEISEVGTALTQWLERLLQSGKLRPPRILGNHAGLEDVNNALDRMRNGEIRGGKLVVTV</sequence>
<reference evidence="1" key="1">
    <citation type="submission" date="2022-08" db="EMBL/GenBank/DDBJ databases">
        <title>Genome Sequence of Lecanicillium fungicola.</title>
        <authorList>
            <person name="Buettner E."/>
        </authorList>
    </citation>
    <scope>NUCLEOTIDE SEQUENCE</scope>
    <source>
        <strain evidence="1">Babe33</strain>
    </source>
</reference>
<comment type="caution">
    <text evidence="1">The sequence shown here is derived from an EMBL/GenBank/DDBJ whole genome shotgun (WGS) entry which is preliminary data.</text>
</comment>
<dbReference type="EMBL" id="JANJQO010000018">
    <property type="protein sequence ID" value="KAJ2983739.1"/>
    <property type="molecule type" value="Genomic_DNA"/>
</dbReference>
<organism evidence="1 2">
    <name type="scientific">Zarea fungicola</name>
    <dbReference type="NCBI Taxonomy" id="93591"/>
    <lineage>
        <taxon>Eukaryota</taxon>
        <taxon>Fungi</taxon>
        <taxon>Dikarya</taxon>
        <taxon>Ascomycota</taxon>
        <taxon>Pezizomycotina</taxon>
        <taxon>Sordariomycetes</taxon>
        <taxon>Hypocreomycetidae</taxon>
        <taxon>Hypocreales</taxon>
        <taxon>Cordycipitaceae</taxon>
        <taxon>Zarea</taxon>
    </lineage>
</organism>
<dbReference type="Proteomes" id="UP001143910">
    <property type="component" value="Unassembled WGS sequence"/>
</dbReference>
<proteinExistence type="predicted"/>
<accession>A0ACC1NZ93</accession>
<evidence type="ECO:0000313" key="1">
    <source>
        <dbReference type="EMBL" id="KAJ2983739.1"/>
    </source>
</evidence>
<protein>
    <submittedName>
        <fullName evidence="1">Uncharacterized protein</fullName>
    </submittedName>
</protein>
<name>A0ACC1NZ93_9HYPO</name>
<keyword evidence="2" id="KW-1185">Reference proteome</keyword>
<gene>
    <name evidence="1" type="ORF">NQ176_g466</name>
</gene>
<evidence type="ECO:0000313" key="2">
    <source>
        <dbReference type="Proteomes" id="UP001143910"/>
    </source>
</evidence>